<sequence length="157" mass="17340">MRNNARTWYSLTLFAVTILAVVFVKPKFIYREDGTLYEFGLGPDKSVFSFGVVVAFIAIISSFMFAIGDMIYPPSLQTCKKIAVKNLIEKPVIASNPPPPPAQTMSPLQIPVAFPVPVPQANPYMGQVMPSPGHHTLPPPIESPEERRVRIWGVTSD</sequence>
<evidence type="ECO:0000313" key="3">
    <source>
        <dbReference type="Proteomes" id="UP000244773"/>
    </source>
</evidence>
<evidence type="ECO:0000313" key="2">
    <source>
        <dbReference type="EMBL" id="AUF82245.1"/>
    </source>
</evidence>
<proteinExistence type="predicted"/>
<feature type="transmembrane region" description="Helical" evidence="1">
    <location>
        <begin position="46"/>
        <end position="67"/>
    </location>
</feature>
<organism evidence="2">
    <name type="scientific">Tetraselmis virus 1</name>
    <dbReference type="NCBI Taxonomy" id="2060617"/>
    <lineage>
        <taxon>Viruses</taxon>
        <taxon>Varidnaviria</taxon>
        <taxon>Bamfordvirae</taxon>
        <taxon>Nucleocytoviricota</taxon>
        <taxon>Megaviricetes</taxon>
        <taxon>Imitervirales</taxon>
        <taxon>Allomimiviridae</taxon>
        <taxon>Oceanusvirus</taxon>
        <taxon>Oceanusvirus kaneohense</taxon>
    </lineage>
</organism>
<dbReference type="EMBL" id="KY322437">
    <property type="protein sequence ID" value="AUF82245.1"/>
    <property type="molecule type" value="Genomic_DNA"/>
</dbReference>
<accession>A0A2P0VMV8</accession>
<keyword evidence="3" id="KW-1185">Reference proteome</keyword>
<keyword evidence="1" id="KW-0812">Transmembrane</keyword>
<keyword evidence="1" id="KW-1133">Transmembrane helix</keyword>
<reference evidence="2" key="1">
    <citation type="journal article" date="2018" name="Virology">
        <title>A giant virus infecting green algae encodes key fermentation genes.</title>
        <authorList>
            <person name="Schvarcz C.R."/>
            <person name="Steward G.F."/>
        </authorList>
    </citation>
    <scope>NUCLEOTIDE SEQUENCE [LARGE SCALE GENOMIC DNA]</scope>
</reference>
<protein>
    <submittedName>
        <fullName evidence="2">Uncharacterized protein</fullName>
    </submittedName>
</protein>
<evidence type="ECO:0000256" key="1">
    <source>
        <dbReference type="SAM" id="Phobius"/>
    </source>
</evidence>
<keyword evidence="1" id="KW-0472">Membrane</keyword>
<feature type="transmembrane region" description="Helical" evidence="1">
    <location>
        <begin position="7"/>
        <end position="26"/>
    </location>
</feature>
<gene>
    <name evidence="2" type="ORF">TetV_153</name>
</gene>
<dbReference type="Proteomes" id="UP000244773">
    <property type="component" value="Segment"/>
</dbReference>
<name>A0A2P0VMV8_9VIRU</name>